<protein>
    <recommendedName>
        <fullName evidence="3">Torsin-1A C-terminal domain-containing protein</fullName>
    </recommendedName>
</protein>
<dbReference type="VEuPathDB" id="VectorBase:AMEM21_002545"/>
<dbReference type="InterPro" id="IPR027417">
    <property type="entry name" value="P-loop_NTPase"/>
</dbReference>
<dbReference type="STRING" id="30066.A0A182V258"/>
<dbReference type="Gene3D" id="3.40.50.300">
    <property type="entry name" value="P-loop containing nucleotide triphosphate hydrolases"/>
    <property type="match status" value="1"/>
</dbReference>
<dbReference type="GO" id="GO:0005737">
    <property type="term" value="C:cytoplasm"/>
    <property type="evidence" value="ECO:0007669"/>
    <property type="project" value="UniProtKB-ARBA"/>
</dbReference>
<dbReference type="RefSeq" id="XP_041777390.1">
    <property type="nucleotide sequence ID" value="XM_041921456.1"/>
</dbReference>
<sequence>MRLAACSHRSSSALLWLLVIVFGVQPGLASWFNIGAVLDGVSNAAKASLKFAKNNGYCALTECCNEVHVRFDIQELRTALESSLYGQHIARQVIVNAIGGHLGNIEQSEKPLVMSLHGLPGTGKNFVAEHITRALYKRGAASNFVHKFLGRIHFPLESEVEKYKVALVEYIKVAVAKCPNALFIFDEVEKMPPGLFDSIVALLDNHAYTKALDFRKAIFIFLSNVAGPEIAVRLKSLVDSGVWRDETKLHHFESTLEIASYNLVGGLYKSELIESHVVDHFVPFLPLELRHVEQCMRTEYRKFTDQKMSDQMLSDIVKEAITFDDTGLYSNTGCKRVSKKVEAYYYGELRKQQKQEF</sequence>
<feature type="domain" description="Torsin-1A C-terminal" evidence="3">
    <location>
        <begin position="287"/>
        <end position="344"/>
    </location>
</feature>
<dbReference type="GO" id="GO:0071218">
    <property type="term" value="P:cellular response to misfolded protein"/>
    <property type="evidence" value="ECO:0007669"/>
    <property type="project" value="TreeGrafter"/>
</dbReference>
<keyword evidence="5" id="KW-1185">Reference proteome</keyword>
<evidence type="ECO:0000256" key="2">
    <source>
        <dbReference type="SAM" id="SignalP"/>
    </source>
</evidence>
<organism evidence="4 5">
    <name type="scientific">Anopheles merus</name>
    <name type="common">Mosquito</name>
    <dbReference type="NCBI Taxonomy" id="30066"/>
    <lineage>
        <taxon>Eukaryota</taxon>
        <taxon>Metazoa</taxon>
        <taxon>Ecdysozoa</taxon>
        <taxon>Arthropoda</taxon>
        <taxon>Hexapoda</taxon>
        <taxon>Insecta</taxon>
        <taxon>Pterygota</taxon>
        <taxon>Neoptera</taxon>
        <taxon>Endopterygota</taxon>
        <taxon>Diptera</taxon>
        <taxon>Nematocera</taxon>
        <taxon>Culicoidea</taxon>
        <taxon>Culicidae</taxon>
        <taxon>Anophelinae</taxon>
        <taxon>Anopheles</taxon>
    </lineage>
</organism>
<dbReference type="RefSeq" id="XP_041777393.1">
    <property type="nucleotide sequence ID" value="XM_041921459.1"/>
</dbReference>
<dbReference type="Pfam" id="PF21376">
    <property type="entry name" value="TOR1A_C"/>
    <property type="match status" value="1"/>
</dbReference>
<dbReference type="PANTHER" id="PTHR10760">
    <property type="entry name" value="TORSIN"/>
    <property type="match status" value="1"/>
</dbReference>
<evidence type="ECO:0000313" key="4">
    <source>
        <dbReference type="EnsemblMetazoa" id="AMEM007602-PA"/>
    </source>
</evidence>
<dbReference type="KEGG" id="amer:121596471"/>
<dbReference type="FunFam" id="3.40.50.300:FF:004287">
    <property type="entry name" value="AGAP009547-PA"/>
    <property type="match status" value="1"/>
</dbReference>
<keyword evidence="2" id="KW-0732">Signal</keyword>
<accession>A0A182V258</accession>
<evidence type="ECO:0000256" key="1">
    <source>
        <dbReference type="ARBA" id="ARBA00006235"/>
    </source>
</evidence>
<name>A0A182V258_ANOME</name>
<comment type="similarity">
    <text evidence="1">Belongs to the ClpA/ClpB family. Torsin subfamily.</text>
</comment>
<proteinExistence type="inferred from homology"/>
<dbReference type="EnsemblMetazoa" id="AMEM007602-RA">
    <property type="protein sequence ID" value="AMEM007602-PA"/>
    <property type="gene ID" value="AMEM007602"/>
</dbReference>
<dbReference type="SUPFAM" id="SSF52540">
    <property type="entry name" value="P-loop containing nucleoside triphosphate hydrolases"/>
    <property type="match status" value="1"/>
</dbReference>
<dbReference type="InterPro" id="IPR001270">
    <property type="entry name" value="ClpA/B"/>
</dbReference>
<dbReference type="GO" id="GO:0005524">
    <property type="term" value="F:ATP binding"/>
    <property type="evidence" value="ECO:0007669"/>
    <property type="project" value="InterPro"/>
</dbReference>
<reference evidence="4" key="1">
    <citation type="submission" date="2020-05" db="UniProtKB">
        <authorList>
            <consortium name="EnsemblMetazoa"/>
        </authorList>
    </citation>
    <scope>IDENTIFICATION</scope>
    <source>
        <strain evidence="4">MAF</strain>
    </source>
</reference>
<dbReference type="Proteomes" id="UP000075903">
    <property type="component" value="Unassembled WGS sequence"/>
</dbReference>
<dbReference type="GO" id="GO:0016887">
    <property type="term" value="F:ATP hydrolysis activity"/>
    <property type="evidence" value="ECO:0007669"/>
    <property type="project" value="InterPro"/>
</dbReference>
<dbReference type="AlphaFoldDB" id="A0A182V258"/>
<evidence type="ECO:0000313" key="5">
    <source>
        <dbReference type="Proteomes" id="UP000075903"/>
    </source>
</evidence>
<feature type="chain" id="PRO_5008139008" description="Torsin-1A C-terminal domain-containing protein" evidence="2">
    <location>
        <begin position="30"/>
        <end position="357"/>
    </location>
</feature>
<dbReference type="CTD" id="31399"/>
<dbReference type="InterPro" id="IPR010448">
    <property type="entry name" value="Torsin"/>
</dbReference>
<dbReference type="PANTHER" id="PTHR10760:SF2">
    <property type="entry name" value="LD13476P-RELATED"/>
    <property type="match status" value="1"/>
</dbReference>
<dbReference type="PRINTS" id="PR00300">
    <property type="entry name" value="CLPPROTEASEA"/>
</dbReference>
<dbReference type="InterPro" id="IPR049337">
    <property type="entry name" value="TOR1A_C"/>
</dbReference>
<feature type="signal peptide" evidence="2">
    <location>
        <begin position="1"/>
        <end position="29"/>
    </location>
</feature>
<dbReference type="GeneID" id="121596471"/>
<dbReference type="GO" id="GO:0012505">
    <property type="term" value="C:endomembrane system"/>
    <property type="evidence" value="ECO:0007669"/>
    <property type="project" value="UniProtKB-ARBA"/>
</dbReference>
<dbReference type="VEuPathDB" id="VectorBase:AMEM007602"/>
<evidence type="ECO:0000259" key="3">
    <source>
        <dbReference type="Pfam" id="PF21376"/>
    </source>
</evidence>
<dbReference type="Pfam" id="PF06309">
    <property type="entry name" value="Torsin"/>
    <property type="match status" value="1"/>
</dbReference>
<dbReference type="RefSeq" id="XP_041777391.1">
    <property type="nucleotide sequence ID" value="XM_041921457.1"/>
</dbReference>